<dbReference type="InterPro" id="IPR008927">
    <property type="entry name" value="6-PGluconate_DH-like_C_sf"/>
</dbReference>
<dbReference type="GO" id="GO:0019698">
    <property type="term" value="P:D-galacturonate catabolic process"/>
    <property type="evidence" value="ECO:0007669"/>
    <property type="project" value="TreeGrafter"/>
</dbReference>
<dbReference type="AlphaFoldDB" id="A0A7T8BD21"/>
<accession>A0A7T8BD21</accession>
<dbReference type="InterPro" id="IPR013131">
    <property type="entry name" value="Mannitol_DH_N"/>
</dbReference>
<evidence type="ECO:0000256" key="1">
    <source>
        <dbReference type="ARBA" id="ARBA00023002"/>
    </source>
</evidence>
<dbReference type="Gene3D" id="1.10.1040.10">
    <property type="entry name" value="N-(1-d-carboxylethyl)-l-norvaline Dehydrogenase, domain 2"/>
    <property type="match status" value="1"/>
</dbReference>
<evidence type="ECO:0000313" key="5">
    <source>
        <dbReference type="EMBL" id="QQO10818.1"/>
    </source>
</evidence>
<keyword evidence="2" id="KW-0520">NAD</keyword>
<keyword evidence="1" id="KW-0560">Oxidoreductase</keyword>
<dbReference type="PANTHER" id="PTHR30524:SF0">
    <property type="entry name" value="ALTRONATE OXIDOREDUCTASE-RELATED"/>
    <property type="match status" value="1"/>
</dbReference>
<dbReference type="Pfam" id="PF01232">
    <property type="entry name" value="Mannitol_dh"/>
    <property type="match status" value="1"/>
</dbReference>
<dbReference type="Gene3D" id="3.40.50.720">
    <property type="entry name" value="NAD(P)-binding Rossmann-like Domain"/>
    <property type="match status" value="1"/>
</dbReference>
<dbReference type="GO" id="GO:0008926">
    <property type="term" value="F:mannitol-1-phosphate 5-dehydrogenase activity"/>
    <property type="evidence" value="ECO:0007669"/>
    <property type="project" value="TreeGrafter"/>
</dbReference>
<feature type="domain" description="Mannitol dehydrogenase N-terminal" evidence="3">
    <location>
        <begin position="16"/>
        <end position="259"/>
    </location>
</feature>
<dbReference type="KEGG" id="bhc:JFL75_07850"/>
<protein>
    <submittedName>
        <fullName evidence="5">Tagaturonate reductase</fullName>
    </submittedName>
</protein>
<organism evidence="5 6">
    <name type="scientific">Breznakiella homolactica</name>
    <dbReference type="NCBI Taxonomy" id="2798577"/>
    <lineage>
        <taxon>Bacteria</taxon>
        <taxon>Pseudomonadati</taxon>
        <taxon>Spirochaetota</taxon>
        <taxon>Spirochaetia</taxon>
        <taxon>Spirochaetales</taxon>
        <taxon>Breznakiellaceae</taxon>
        <taxon>Breznakiella</taxon>
    </lineage>
</organism>
<gene>
    <name evidence="5" type="ORF">JFL75_07850</name>
</gene>
<dbReference type="SUPFAM" id="SSF51735">
    <property type="entry name" value="NAD(P)-binding Rossmann-fold domains"/>
    <property type="match status" value="1"/>
</dbReference>
<evidence type="ECO:0000313" key="6">
    <source>
        <dbReference type="Proteomes" id="UP000595917"/>
    </source>
</evidence>
<evidence type="ECO:0000259" key="3">
    <source>
        <dbReference type="Pfam" id="PF01232"/>
    </source>
</evidence>
<dbReference type="NCBIfam" id="NF002969">
    <property type="entry name" value="PRK03643.1"/>
    <property type="match status" value="1"/>
</dbReference>
<dbReference type="Pfam" id="PF08125">
    <property type="entry name" value="Mannitol_dh_C"/>
    <property type="match status" value="1"/>
</dbReference>
<proteinExistence type="predicted"/>
<keyword evidence="6" id="KW-1185">Reference proteome</keyword>
<dbReference type="InterPro" id="IPR036291">
    <property type="entry name" value="NAD(P)-bd_dom_sf"/>
</dbReference>
<reference evidence="5" key="1">
    <citation type="submission" date="2021-01" db="EMBL/GenBank/DDBJ databases">
        <title>Description of Breznakiella homolactica.</title>
        <authorList>
            <person name="Song Y."/>
            <person name="Brune A."/>
        </authorList>
    </citation>
    <scope>NUCLEOTIDE SEQUENCE</scope>
    <source>
        <strain evidence="5">RmG30</strain>
    </source>
</reference>
<dbReference type="EMBL" id="CP067089">
    <property type="protein sequence ID" value="QQO10818.1"/>
    <property type="molecule type" value="Genomic_DNA"/>
</dbReference>
<dbReference type="RefSeq" id="WP_215628123.1">
    <property type="nucleotide sequence ID" value="NZ_CP067089.2"/>
</dbReference>
<sequence length="498" mass="56244">MKLITDEFKPVSRPEKILQYGEGNFLRAFVDWMVDIANEKTGFNGSAVLVQPIDKGLAEMINGQKGMYTTILRGVQEGKTVEEIRRITSVSRCINPYSQFDDYAACAANPDLRFIISNTTEAGISYSPGETLDAKPQGAFPAKVCAFLHKRWQNFKGDSSKGLVFIPCELIDKNGDKLKEIVLRYADEWNLEKDFISWVNNACDFCNSLVDRIVTGYPRDEADTLTEKIGYRDDLLDTAEIFHLWVIECRKDYSKELPLEEAGLNVIWTDDMSFYRTRKVRILNGAHTMTVPGAFLYGLDTVEECIKDDLIISFMKKGIFGEIIPSMDGDKEQLEQYARDVLERFANPYIKHMLLSITLNSISKYKTRVLPSLLGYIRKNGSLPKALTFSMAALIAFYQGKNLSNGELTGTRGNETYPIKDDLPILQKFEKLFQDFDRSPENMEDKCSALVKAVLSAEAWWGEDLTKHAELPGGVAEYFVMIQTSGIKAAIEDVLLES</sequence>
<dbReference type="InterPro" id="IPR013328">
    <property type="entry name" value="6PGD_dom2"/>
</dbReference>
<dbReference type="GO" id="GO:0009026">
    <property type="term" value="F:tagaturonate reductase activity"/>
    <property type="evidence" value="ECO:0007669"/>
    <property type="project" value="TreeGrafter"/>
</dbReference>
<dbReference type="SUPFAM" id="SSF48179">
    <property type="entry name" value="6-phosphogluconate dehydrogenase C-terminal domain-like"/>
    <property type="match status" value="1"/>
</dbReference>
<evidence type="ECO:0000256" key="2">
    <source>
        <dbReference type="ARBA" id="ARBA00023027"/>
    </source>
</evidence>
<dbReference type="GO" id="GO:0019592">
    <property type="term" value="P:mannitol catabolic process"/>
    <property type="evidence" value="ECO:0007669"/>
    <property type="project" value="TreeGrafter"/>
</dbReference>
<evidence type="ECO:0000259" key="4">
    <source>
        <dbReference type="Pfam" id="PF08125"/>
    </source>
</evidence>
<dbReference type="PANTHER" id="PTHR30524">
    <property type="entry name" value="MANNITOL-1-PHOSPHATE 5-DEHYDROGENASE"/>
    <property type="match status" value="1"/>
</dbReference>
<name>A0A7T8BD21_9SPIR</name>
<feature type="domain" description="Mannitol dehydrogenase C-terminal" evidence="4">
    <location>
        <begin position="272"/>
        <end position="473"/>
    </location>
</feature>
<dbReference type="Proteomes" id="UP000595917">
    <property type="component" value="Chromosome"/>
</dbReference>
<dbReference type="GO" id="GO:0005829">
    <property type="term" value="C:cytosol"/>
    <property type="evidence" value="ECO:0007669"/>
    <property type="project" value="TreeGrafter"/>
</dbReference>
<dbReference type="InterPro" id="IPR013118">
    <property type="entry name" value="Mannitol_DH_C"/>
</dbReference>